<name>A0A1H1YUC2_MUCMA</name>
<dbReference type="OrthoDB" id="9811121at2"/>
<dbReference type="CDD" id="cd04301">
    <property type="entry name" value="NAT_SF"/>
    <property type="match status" value="1"/>
</dbReference>
<evidence type="ECO:0000313" key="2">
    <source>
        <dbReference type="EMBL" id="SDT24980.1"/>
    </source>
</evidence>
<dbReference type="InterPro" id="IPR000182">
    <property type="entry name" value="GNAT_dom"/>
</dbReference>
<evidence type="ECO:0000259" key="1">
    <source>
        <dbReference type="PROSITE" id="PS51186"/>
    </source>
</evidence>
<dbReference type="STRING" id="652787.SAMN05216490_2854"/>
<accession>A0A1H1YUC2</accession>
<protein>
    <submittedName>
        <fullName evidence="2">Acetyltransferase (GNAT) family protein</fullName>
    </submittedName>
</protein>
<dbReference type="PROSITE" id="PS51186">
    <property type="entry name" value="GNAT"/>
    <property type="match status" value="1"/>
</dbReference>
<dbReference type="Proteomes" id="UP000199679">
    <property type="component" value="Chromosome I"/>
</dbReference>
<evidence type="ECO:0000313" key="3">
    <source>
        <dbReference type="Proteomes" id="UP000199679"/>
    </source>
</evidence>
<feature type="domain" description="N-acetyltransferase" evidence="1">
    <location>
        <begin position="16"/>
        <end position="216"/>
    </location>
</feature>
<keyword evidence="2" id="KW-0808">Transferase</keyword>
<dbReference type="SUPFAM" id="SSF55729">
    <property type="entry name" value="Acyl-CoA N-acyltransferases (Nat)"/>
    <property type="match status" value="1"/>
</dbReference>
<organism evidence="2 3">
    <name type="scientific">Mucilaginibacter mallensis</name>
    <dbReference type="NCBI Taxonomy" id="652787"/>
    <lineage>
        <taxon>Bacteria</taxon>
        <taxon>Pseudomonadati</taxon>
        <taxon>Bacteroidota</taxon>
        <taxon>Sphingobacteriia</taxon>
        <taxon>Sphingobacteriales</taxon>
        <taxon>Sphingobacteriaceae</taxon>
        <taxon>Mucilaginibacter</taxon>
    </lineage>
</organism>
<keyword evidence="3" id="KW-1185">Reference proteome</keyword>
<dbReference type="Pfam" id="PF00583">
    <property type="entry name" value="Acetyltransf_1"/>
    <property type="match status" value="1"/>
</dbReference>
<sequence length="219" mass="24681">MQTIINTYTTVENSGLLIQNTRPEHAGQLEELQRIVFPTLSADEHIRAVHYLRHLELFPEGQFVITDKDKVIGMTTTMRTNFDFANYHHTFAETIAGGWLTNHDPTGDWLYGLDMGILPAYRGQGLARLLYRARHEMARALGLKGQLTVGMMSGYGAVSNEISGETYYQELIAGKRKDPTLTKQMKIGFEPIALMPEHLNDPVCGNYGVLIKIEIDKEI</sequence>
<dbReference type="Gene3D" id="3.40.630.30">
    <property type="match status" value="1"/>
</dbReference>
<proteinExistence type="predicted"/>
<dbReference type="InterPro" id="IPR016181">
    <property type="entry name" value="Acyl_CoA_acyltransferase"/>
</dbReference>
<dbReference type="RefSeq" id="WP_091373974.1">
    <property type="nucleotide sequence ID" value="NZ_LT629740.1"/>
</dbReference>
<gene>
    <name evidence="2" type="ORF">SAMN05216490_2854</name>
</gene>
<reference evidence="2 3" key="1">
    <citation type="submission" date="2016-10" db="EMBL/GenBank/DDBJ databases">
        <authorList>
            <person name="de Groot N.N."/>
        </authorList>
    </citation>
    <scope>NUCLEOTIDE SEQUENCE [LARGE SCALE GENOMIC DNA]</scope>
    <source>
        <strain evidence="2 3">MP1X4</strain>
    </source>
</reference>
<dbReference type="EMBL" id="LT629740">
    <property type="protein sequence ID" value="SDT24980.1"/>
    <property type="molecule type" value="Genomic_DNA"/>
</dbReference>
<dbReference type="GO" id="GO:0016747">
    <property type="term" value="F:acyltransferase activity, transferring groups other than amino-acyl groups"/>
    <property type="evidence" value="ECO:0007669"/>
    <property type="project" value="InterPro"/>
</dbReference>
<dbReference type="AlphaFoldDB" id="A0A1H1YUC2"/>